<dbReference type="FunFam" id="3.30.160.60:FF:000021">
    <property type="entry name" value="Basic krueppel-like factor 3"/>
    <property type="match status" value="1"/>
</dbReference>
<dbReference type="SMART" id="SM00355">
    <property type="entry name" value="ZnF_C2H2"/>
    <property type="match status" value="3"/>
</dbReference>
<evidence type="ECO:0000256" key="7">
    <source>
        <dbReference type="PROSITE-ProRule" id="PRU00042"/>
    </source>
</evidence>
<evidence type="ECO:0000256" key="3">
    <source>
        <dbReference type="ARBA" id="ARBA00022737"/>
    </source>
</evidence>
<feature type="domain" description="C2H2-type" evidence="9">
    <location>
        <begin position="195"/>
        <end position="224"/>
    </location>
</feature>
<dbReference type="SUPFAM" id="SSF57667">
    <property type="entry name" value="beta-beta-alpha zinc fingers"/>
    <property type="match status" value="2"/>
</dbReference>
<dbReference type="PROSITE" id="PS50157">
    <property type="entry name" value="ZINC_FINGER_C2H2_2"/>
    <property type="match status" value="3"/>
</dbReference>
<evidence type="ECO:0000256" key="5">
    <source>
        <dbReference type="ARBA" id="ARBA00022833"/>
    </source>
</evidence>
<feature type="region of interest" description="Disordered" evidence="8">
    <location>
        <begin position="136"/>
        <end position="159"/>
    </location>
</feature>
<evidence type="ECO:0000256" key="2">
    <source>
        <dbReference type="ARBA" id="ARBA00022723"/>
    </source>
</evidence>
<evidence type="ECO:0000256" key="8">
    <source>
        <dbReference type="SAM" id="MobiDB-lite"/>
    </source>
</evidence>
<dbReference type="Gene3D" id="3.30.160.60">
    <property type="entry name" value="Classic Zinc Finger"/>
    <property type="match status" value="3"/>
</dbReference>
<dbReference type="AlphaFoldDB" id="A0A9W9ZZ34"/>
<keyword evidence="4 7" id="KW-0863">Zinc-finger</keyword>
<organism evidence="10 11">
    <name type="scientific">Desmophyllum pertusum</name>
    <dbReference type="NCBI Taxonomy" id="174260"/>
    <lineage>
        <taxon>Eukaryota</taxon>
        <taxon>Metazoa</taxon>
        <taxon>Cnidaria</taxon>
        <taxon>Anthozoa</taxon>
        <taxon>Hexacorallia</taxon>
        <taxon>Scleractinia</taxon>
        <taxon>Caryophylliina</taxon>
        <taxon>Caryophylliidae</taxon>
        <taxon>Desmophyllum</taxon>
    </lineage>
</organism>
<keyword evidence="5" id="KW-0862">Zinc</keyword>
<evidence type="ECO:0000313" key="10">
    <source>
        <dbReference type="EMBL" id="KAJ7389738.1"/>
    </source>
</evidence>
<comment type="caution">
    <text evidence="10">The sequence shown here is derived from an EMBL/GenBank/DDBJ whole genome shotgun (WGS) entry which is preliminary data.</text>
</comment>
<sequence>MASSEEGSTHTRTIQKRAKKTQDQACQFDASLLEEERGTCEACNQISGSANCLSQPHVIQLDPDGHIERTTVIRVVTTDDDEYKVTEASPGRYGGRCNGTDNTPTVIVSPGDHLKEEYMMADEDYEDRSHSPPPILFDESEPNVSSGRETRKADKTDHMKRRRIHKCDYEGCSKVYTKSSHLKAHRRTHTGEKPYKCSWEGCSWRFARSDELTRHYRKHTGAKPFKCSHCDRCFSRSDHLSLHMKRH</sequence>
<keyword evidence="6" id="KW-0539">Nucleus</keyword>
<dbReference type="OrthoDB" id="4748970at2759"/>
<dbReference type="InterPro" id="IPR013087">
    <property type="entry name" value="Znf_C2H2_type"/>
</dbReference>
<feature type="domain" description="C2H2-type" evidence="9">
    <location>
        <begin position="225"/>
        <end position="247"/>
    </location>
</feature>
<comment type="subcellular location">
    <subcellularLocation>
        <location evidence="1">Nucleus</location>
    </subcellularLocation>
</comment>
<dbReference type="GO" id="GO:0008270">
    <property type="term" value="F:zinc ion binding"/>
    <property type="evidence" value="ECO:0007669"/>
    <property type="project" value="UniProtKB-KW"/>
</dbReference>
<evidence type="ECO:0000313" key="11">
    <source>
        <dbReference type="Proteomes" id="UP001163046"/>
    </source>
</evidence>
<dbReference type="PROSITE" id="PS00028">
    <property type="entry name" value="ZINC_FINGER_C2H2_1"/>
    <property type="match status" value="3"/>
</dbReference>
<feature type="compositionally biased region" description="Basic and acidic residues" evidence="8">
    <location>
        <begin position="148"/>
        <end position="157"/>
    </location>
</feature>
<evidence type="ECO:0000256" key="4">
    <source>
        <dbReference type="ARBA" id="ARBA00022771"/>
    </source>
</evidence>
<protein>
    <recommendedName>
        <fullName evidence="9">C2H2-type domain-containing protein</fullName>
    </recommendedName>
</protein>
<feature type="region of interest" description="Disordered" evidence="8">
    <location>
        <begin position="1"/>
        <end position="22"/>
    </location>
</feature>
<dbReference type="InterPro" id="IPR036236">
    <property type="entry name" value="Znf_C2H2_sf"/>
</dbReference>
<evidence type="ECO:0000256" key="1">
    <source>
        <dbReference type="ARBA" id="ARBA00004123"/>
    </source>
</evidence>
<dbReference type="FunFam" id="3.30.160.60:FF:000018">
    <property type="entry name" value="Krueppel-like factor 15"/>
    <property type="match status" value="1"/>
</dbReference>
<dbReference type="FunFam" id="3.30.160.60:FF:000624">
    <property type="entry name" value="zinc finger protein 697"/>
    <property type="match status" value="1"/>
</dbReference>
<dbReference type="PANTHER" id="PTHR23235">
    <property type="entry name" value="KRUEPPEL-LIKE TRANSCRIPTION FACTOR"/>
    <property type="match status" value="1"/>
</dbReference>
<evidence type="ECO:0000259" key="9">
    <source>
        <dbReference type="PROSITE" id="PS50157"/>
    </source>
</evidence>
<keyword evidence="3" id="KW-0677">Repeat</keyword>
<dbReference type="EMBL" id="MU825426">
    <property type="protein sequence ID" value="KAJ7389738.1"/>
    <property type="molecule type" value="Genomic_DNA"/>
</dbReference>
<keyword evidence="11" id="KW-1185">Reference proteome</keyword>
<dbReference type="GO" id="GO:0000981">
    <property type="term" value="F:DNA-binding transcription factor activity, RNA polymerase II-specific"/>
    <property type="evidence" value="ECO:0007669"/>
    <property type="project" value="TreeGrafter"/>
</dbReference>
<dbReference type="GO" id="GO:0005634">
    <property type="term" value="C:nucleus"/>
    <property type="evidence" value="ECO:0007669"/>
    <property type="project" value="UniProtKB-SubCell"/>
</dbReference>
<reference evidence="10" key="1">
    <citation type="submission" date="2023-01" db="EMBL/GenBank/DDBJ databases">
        <title>Genome assembly of the deep-sea coral Lophelia pertusa.</title>
        <authorList>
            <person name="Herrera S."/>
            <person name="Cordes E."/>
        </authorList>
    </citation>
    <scope>NUCLEOTIDE SEQUENCE</scope>
    <source>
        <strain evidence="10">USNM1676648</strain>
        <tissue evidence="10">Polyp</tissue>
    </source>
</reference>
<keyword evidence="2" id="KW-0479">Metal-binding</keyword>
<gene>
    <name evidence="10" type="ORF">OS493_029638</name>
</gene>
<dbReference type="PANTHER" id="PTHR23235:SF150">
    <property type="entry name" value="KRUEPPEL-LIKE FACTOR LUNA"/>
    <property type="match status" value="1"/>
</dbReference>
<proteinExistence type="predicted"/>
<name>A0A9W9ZZ34_9CNID</name>
<dbReference type="GO" id="GO:0000978">
    <property type="term" value="F:RNA polymerase II cis-regulatory region sequence-specific DNA binding"/>
    <property type="evidence" value="ECO:0007669"/>
    <property type="project" value="TreeGrafter"/>
</dbReference>
<feature type="compositionally biased region" description="Polar residues" evidence="8">
    <location>
        <begin position="1"/>
        <end position="12"/>
    </location>
</feature>
<feature type="domain" description="C2H2-type" evidence="9">
    <location>
        <begin position="165"/>
        <end position="194"/>
    </location>
</feature>
<accession>A0A9W9ZZ34</accession>
<dbReference type="Proteomes" id="UP001163046">
    <property type="component" value="Unassembled WGS sequence"/>
</dbReference>
<evidence type="ECO:0000256" key="6">
    <source>
        <dbReference type="ARBA" id="ARBA00023242"/>
    </source>
</evidence>
<dbReference type="Pfam" id="PF00096">
    <property type="entry name" value="zf-C2H2"/>
    <property type="match status" value="3"/>
</dbReference>